<accession>A0ABV3Q6S3</accession>
<evidence type="ECO:0000256" key="1">
    <source>
        <dbReference type="SAM" id="Phobius"/>
    </source>
</evidence>
<evidence type="ECO:0000313" key="2">
    <source>
        <dbReference type="EMBL" id="MEW9502508.1"/>
    </source>
</evidence>
<comment type="caution">
    <text evidence="2">The sequence shown here is derived from an EMBL/GenBank/DDBJ whole genome shotgun (WGS) entry which is preliminary data.</text>
</comment>
<evidence type="ECO:0000313" key="3">
    <source>
        <dbReference type="Proteomes" id="UP001556040"/>
    </source>
</evidence>
<keyword evidence="1" id="KW-0812">Transmembrane</keyword>
<sequence length="185" mass="21011">MKKMIITLITVAVIAAAGIGMYVGLDLSRENSKKQEQAKVQSEVVKGAESEETEQTMKIDVIQYDIGIDNDSTQEDVIDVMHKMVHQKVKATEKWGAIPLIPDTIEKVYDIIFNSNFDLKDDLLKIATGWKNEEFDTVVEDHNYFWGYQDGTIGEAYEIMSESEEQEFVLNNFGDEMARSLEDSN</sequence>
<reference evidence="2 3" key="1">
    <citation type="journal article" date="1979" name="Int. J. Syst. Evol. Microbiol.">
        <title>Bacillus globisporus subsp. marinus subsp. nov.</title>
        <authorList>
            <person name="Liu H."/>
        </authorList>
    </citation>
    <scope>NUCLEOTIDE SEQUENCE [LARGE SCALE GENOMIC DNA]</scope>
    <source>
        <strain evidence="2 3">DSM 1297</strain>
    </source>
</reference>
<protein>
    <submittedName>
        <fullName evidence="2">DUF6241 domain-containing protein</fullName>
    </submittedName>
</protein>
<keyword evidence="3" id="KW-1185">Reference proteome</keyword>
<dbReference type="InterPro" id="IPR046208">
    <property type="entry name" value="DUF6241"/>
</dbReference>
<dbReference type="RefSeq" id="WP_367779999.1">
    <property type="nucleotide sequence ID" value="NZ_JBFMIA010000011.1"/>
</dbReference>
<dbReference type="Proteomes" id="UP001556040">
    <property type="component" value="Unassembled WGS sequence"/>
</dbReference>
<feature type="transmembrane region" description="Helical" evidence="1">
    <location>
        <begin position="6"/>
        <end position="25"/>
    </location>
</feature>
<organism evidence="2 3">
    <name type="scientific">Jeotgalibacillus marinus</name>
    <dbReference type="NCBI Taxonomy" id="86667"/>
    <lineage>
        <taxon>Bacteria</taxon>
        <taxon>Bacillati</taxon>
        <taxon>Bacillota</taxon>
        <taxon>Bacilli</taxon>
        <taxon>Bacillales</taxon>
        <taxon>Caryophanaceae</taxon>
        <taxon>Jeotgalibacillus</taxon>
    </lineage>
</organism>
<keyword evidence="1" id="KW-1133">Transmembrane helix</keyword>
<dbReference type="EMBL" id="JBFMIA010000011">
    <property type="protein sequence ID" value="MEW9502508.1"/>
    <property type="molecule type" value="Genomic_DNA"/>
</dbReference>
<proteinExistence type="predicted"/>
<dbReference type="Pfam" id="PF19754">
    <property type="entry name" value="DUF6241"/>
    <property type="match status" value="1"/>
</dbReference>
<keyword evidence="1" id="KW-0472">Membrane</keyword>
<gene>
    <name evidence="2" type="ORF">AB1471_11975</name>
</gene>
<name>A0ABV3Q6S3_9BACL</name>